<dbReference type="InterPro" id="IPR022896">
    <property type="entry name" value="TrioseP_Isoase_bac/euk"/>
</dbReference>
<dbReference type="GO" id="GO:0006096">
    <property type="term" value="P:glycolytic process"/>
    <property type="evidence" value="ECO:0007669"/>
    <property type="project" value="UniProtKB-UniRule"/>
</dbReference>
<evidence type="ECO:0000256" key="3">
    <source>
        <dbReference type="ARBA" id="ARBA00011940"/>
    </source>
</evidence>
<dbReference type="InterPro" id="IPR013785">
    <property type="entry name" value="Aldolase_TIM"/>
</dbReference>
<dbReference type="SUPFAM" id="SSF51351">
    <property type="entry name" value="Triosephosphate isomerase (TIM)"/>
    <property type="match status" value="1"/>
</dbReference>
<evidence type="ECO:0000256" key="9">
    <source>
        <dbReference type="HAMAP-Rule" id="MF_00147"/>
    </source>
</evidence>
<comment type="pathway">
    <text evidence="9 10">Carbohydrate biosynthesis; gluconeogenesis.</text>
</comment>
<dbReference type="GO" id="GO:0004807">
    <property type="term" value="F:triose-phosphate isomerase activity"/>
    <property type="evidence" value="ECO:0007669"/>
    <property type="project" value="UniProtKB-UniRule"/>
</dbReference>
<dbReference type="CDD" id="cd00311">
    <property type="entry name" value="TIM"/>
    <property type="match status" value="1"/>
</dbReference>
<dbReference type="PROSITE" id="PS00171">
    <property type="entry name" value="TIM_1"/>
    <property type="match status" value="1"/>
</dbReference>
<comment type="pathway">
    <text evidence="1 9 10">Carbohydrate degradation; glycolysis; D-glyceraldehyde 3-phosphate from glycerone phosphate: step 1/1.</text>
</comment>
<dbReference type="EC" id="5.3.1.1" evidence="3 9"/>
<keyword evidence="12" id="KW-1185">Reference proteome</keyword>
<feature type="binding site" evidence="9">
    <location>
        <begin position="12"/>
        <end position="14"/>
    </location>
    <ligand>
        <name>substrate</name>
    </ligand>
</feature>
<feature type="active site" description="Electrophile" evidence="9">
    <location>
        <position position="104"/>
    </location>
</feature>
<organism evidence="11 12">
    <name type="scientific">Dictyobacter aurantiacus</name>
    <dbReference type="NCBI Taxonomy" id="1936993"/>
    <lineage>
        <taxon>Bacteria</taxon>
        <taxon>Bacillati</taxon>
        <taxon>Chloroflexota</taxon>
        <taxon>Ktedonobacteria</taxon>
        <taxon>Ktedonobacterales</taxon>
        <taxon>Dictyobacteraceae</taxon>
        <taxon>Dictyobacter</taxon>
    </lineage>
</organism>
<evidence type="ECO:0000313" key="11">
    <source>
        <dbReference type="EMBL" id="GCE04860.1"/>
    </source>
</evidence>
<sequence>MATSRTAIIAGNWKMNLGPQQASSFAREILPSLGDIIRHNSSLMSILCPPSISLAAVHKVMEAMPIPGVELGAQNMYYEDKGAFTGEIAPGMLKELCTTVILGHSERRTYFGESDELVNKKTLAALAYGLRPIVCVGENTDQYESGETQSVIKSQIQQSLAGLSEEQAPQIVIAYEPIWAIGTGKAATARGAGEVIHFIRYTYASIYGESAAQAIRILYGGSVTSANIAEFMAHPDIDGGLIGGASIKNDFVEIVRTTAETIHP</sequence>
<evidence type="ECO:0000313" key="12">
    <source>
        <dbReference type="Proteomes" id="UP000287224"/>
    </source>
</evidence>
<gene>
    <name evidence="9 11" type="primary">tpiA</name>
    <name evidence="11" type="ORF">KDAU_21890</name>
</gene>
<keyword evidence="8 9" id="KW-0413">Isomerase</keyword>
<dbReference type="HAMAP" id="MF_00147_B">
    <property type="entry name" value="TIM_B"/>
    <property type="match status" value="1"/>
</dbReference>
<keyword evidence="5 9" id="KW-0312">Gluconeogenesis</keyword>
<dbReference type="NCBIfam" id="TIGR00419">
    <property type="entry name" value="tim"/>
    <property type="match status" value="1"/>
</dbReference>
<evidence type="ECO:0000256" key="5">
    <source>
        <dbReference type="ARBA" id="ARBA00022432"/>
    </source>
</evidence>
<dbReference type="GO" id="GO:0019563">
    <property type="term" value="P:glycerol catabolic process"/>
    <property type="evidence" value="ECO:0007669"/>
    <property type="project" value="TreeGrafter"/>
</dbReference>
<reference evidence="12" key="1">
    <citation type="submission" date="2018-12" db="EMBL/GenBank/DDBJ databases">
        <title>Tengunoibacter tsumagoiensis gen. nov., sp. nov., Dictyobacter kobayashii sp. nov., D. alpinus sp. nov., and D. joshuensis sp. nov. and description of Dictyobacteraceae fam. nov. within the order Ktedonobacterales isolated from Tengu-no-mugimeshi.</title>
        <authorList>
            <person name="Wang C.M."/>
            <person name="Zheng Y."/>
            <person name="Sakai Y."/>
            <person name="Toyoda A."/>
            <person name="Minakuchi Y."/>
            <person name="Abe K."/>
            <person name="Yokota A."/>
            <person name="Yabe S."/>
        </authorList>
    </citation>
    <scope>NUCLEOTIDE SEQUENCE [LARGE SCALE GENOMIC DNA]</scope>
    <source>
        <strain evidence="12">S-27</strain>
    </source>
</reference>
<comment type="similarity">
    <text evidence="2 9 10">Belongs to the triosephosphate isomerase family.</text>
</comment>
<feature type="active site" description="Proton acceptor" evidence="9">
    <location>
        <position position="176"/>
    </location>
</feature>
<dbReference type="AlphaFoldDB" id="A0A401ZDA0"/>
<dbReference type="RefSeq" id="WP_126595967.1">
    <property type="nucleotide sequence ID" value="NZ_BIFQ01000001.1"/>
</dbReference>
<proteinExistence type="inferred from homology"/>
<comment type="function">
    <text evidence="9">Involved in the gluconeogenesis. Catalyzes stereospecifically the conversion of dihydroxyacetone phosphate (DHAP) to D-glyceraldehyde-3-phosphate (G3P).</text>
</comment>
<dbReference type="GO" id="GO:0005829">
    <property type="term" value="C:cytosol"/>
    <property type="evidence" value="ECO:0007669"/>
    <property type="project" value="TreeGrafter"/>
</dbReference>
<protein>
    <recommendedName>
        <fullName evidence="4 9">Triosephosphate isomerase</fullName>
        <shortName evidence="9">TIM</shortName>
        <shortName evidence="9">TPI</shortName>
        <ecNumber evidence="3 9">5.3.1.1</ecNumber>
    </recommendedName>
    <alternativeName>
        <fullName evidence="9">Triose-phosphate isomerase</fullName>
    </alternativeName>
</protein>
<dbReference type="OrthoDB" id="9809429at2"/>
<evidence type="ECO:0000256" key="1">
    <source>
        <dbReference type="ARBA" id="ARBA00004680"/>
    </source>
</evidence>
<evidence type="ECO:0000256" key="10">
    <source>
        <dbReference type="RuleBase" id="RU363013"/>
    </source>
</evidence>
<dbReference type="GO" id="GO:0006094">
    <property type="term" value="P:gluconeogenesis"/>
    <property type="evidence" value="ECO:0007669"/>
    <property type="project" value="UniProtKB-UniRule"/>
</dbReference>
<comment type="subcellular location">
    <subcellularLocation>
        <location evidence="9 10">Cytoplasm</location>
    </subcellularLocation>
</comment>
<accession>A0A401ZDA0</accession>
<keyword evidence="6 9" id="KW-0963">Cytoplasm</keyword>
<feature type="binding site" evidence="9">
    <location>
        <position position="222"/>
    </location>
    <ligand>
        <name>substrate</name>
    </ligand>
</feature>
<evidence type="ECO:0000256" key="2">
    <source>
        <dbReference type="ARBA" id="ARBA00007422"/>
    </source>
</evidence>
<dbReference type="Gene3D" id="3.20.20.70">
    <property type="entry name" value="Aldolase class I"/>
    <property type="match status" value="1"/>
</dbReference>
<evidence type="ECO:0000256" key="4">
    <source>
        <dbReference type="ARBA" id="ARBA00019397"/>
    </source>
</evidence>
<dbReference type="PANTHER" id="PTHR21139:SF42">
    <property type="entry name" value="TRIOSEPHOSPHATE ISOMERASE"/>
    <property type="match status" value="1"/>
</dbReference>
<comment type="subunit">
    <text evidence="9 10">Homodimer.</text>
</comment>
<name>A0A401ZDA0_9CHLR</name>
<dbReference type="Pfam" id="PF00121">
    <property type="entry name" value="TIM"/>
    <property type="match status" value="1"/>
</dbReference>
<dbReference type="UniPathway" id="UPA00109">
    <property type="reaction ID" value="UER00189"/>
</dbReference>
<dbReference type="Proteomes" id="UP000287224">
    <property type="component" value="Unassembled WGS sequence"/>
</dbReference>
<comment type="caution">
    <text evidence="11">The sequence shown here is derived from an EMBL/GenBank/DDBJ whole genome shotgun (WGS) entry which is preliminary data.</text>
</comment>
<dbReference type="InterPro" id="IPR000652">
    <property type="entry name" value="Triosephosphate_isomerase"/>
</dbReference>
<evidence type="ECO:0000256" key="8">
    <source>
        <dbReference type="ARBA" id="ARBA00023235"/>
    </source>
</evidence>
<dbReference type="EMBL" id="BIFQ01000001">
    <property type="protein sequence ID" value="GCE04860.1"/>
    <property type="molecule type" value="Genomic_DNA"/>
</dbReference>
<dbReference type="FunFam" id="3.20.20.70:FF:000016">
    <property type="entry name" value="Triosephosphate isomerase"/>
    <property type="match status" value="1"/>
</dbReference>
<comment type="catalytic activity">
    <reaction evidence="9 10">
        <text>D-glyceraldehyde 3-phosphate = dihydroxyacetone phosphate</text>
        <dbReference type="Rhea" id="RHEA:18585"/>
        <dbReference type="ChEBI" id="CHEBI:57642"/>
        <dbReference type="ChEBI" id="CHEBI:59776"/>
        <dbReference type="EC" id="5.3.1.1"/>
    </reaction>
</comment>
<dbReference type="InterPro" id="IPR035990">
    <property type="entry name" value="TIM_sf"/>
</dbReference>
<feature type="binding site" evidence="9">
    <location>
        <begin position="243"/>
        <end position="244"/>
    </location>
    <ligand>
        <name>substrate</name>
    </ligand>
</feature>
<evidence type="ECO:0000256" key="6">
    <source>
        <dbReference type="ARBA" id="ARBA00022490"/>
    </source>
</evidence>
<dbReference type="UniPathway" id="UPA00138"/>
<dbReference type="InterPro" id="IPR020861">
    <property type="entry name" value="Triosephosphate_isomerase_AS"/>
</dbReference>
<evidence type="ECO:0000256" key="7">
    <source>
        <dbReference type="ARBA" id="ARBA00023152"/>
    </source>
</evidence>
<dbReference type="GO" id="GO:0046166">
    <property type="term" value="P:glyceraldehyde-3-phosphate biosynthetic process"/>
    <property type="evidence" value="ECO:0007669"/>
    <property type="project" value="TreeGrafter"/>
</dbReference>
<feature type="binding site" evidence="9">
    <location>
        <position position="182"/>
    </location>
    <ligand>
        <name>substrate</name>
    </ligand>
</feature>
<dbReference type="PROSITE" id="PS51440">
    <property type="entry name" value="TIM_2"/>
    <property type="match status" value="1"/>
</dbReference>
<dbReference type="PANTHER" id="PTHR21139">
    <property type="entry name" value="TRIOSEPHOSPHATE ISOMERASE"/>
    <property type="match status" value="1"/>
</dbReference>
<keyword evidence="7 9" id="KW-0324">Glycolysis</keyword>